<dbReference type="EMBL" id="CP016617">
    <property type="protein sequence ID" value="ANY82900.1"/>
    <property type="molecule type" value="Genomic_DNA"/>
</dbReference>
<keyword evidence="1" id="KW-0378">Hydrolase</keyword>
<dbReference type="AlphaFoldDB" id="A0A1B2ESE1"/>
<dbReference type="Pfam" id="PF07364">
    <property type="entry name" value="DUF1485"/>
    <property type="match status" value="1"/>
</dbReference>
<keyword evidence="4" id="KW-0614">Plasmid</keyword>
<evidence type="ECO:0000313" key="4">
    <source>
        <dbReference type="EMBL" id="ANY82900.1"/>
    </source>
</evidence>
<feature type="domain" description="Microcystin LR degradation protein MlrC N-terminal" evidence="3">
    <location>
        <begin position="4"/>
        <end position="293"/>
    </location>
</feature>
<proteinExistence type="inferred from homology"/>
<keyword evidence="1" id="KW-0479">Metal-binding</keyword>
<dbReference type="GO" id="GO:0046872">
    <property type="term" value="F:metal ion binding"/>
    <property type="evidence" value="ECO:0007669"/>
    <property type="project" value="UniProtKB-KW"/>
</dbReference>
<evidence type="ECO:0000259" key="3">
    <source>
        <dbReference type="Pfam" id="PF07364"/>
    </source>
</evidence>
<dbReference type="PIRSF" id="PIRSF012702">
    <property type="entry name" value="UCP012702"/>
    <property type="match status" value="1"/>
</dbReference>
<organism evidence="4">
    <name type="scientific">Microvirga ossetica</name>
    <dbReference type="NCBI Taxonomy" id="1882682"/>
    <lineage>
        <taxon>Bacteria</taxon>
        <taxon>Pseudomonadati</taxon>
        <taxon>Pseudomonadota</taxon>
        <taxon>Alphaproteobacteria</taxon>
        <taxon>Hyphomicrobiales</taxon>
        <taxon>Methylobacteriaceae</taxon>
        <taxon>Microvirga</taxon>
    </lineage>
</organism>
<keyword evidence="1" id="KW-0482">Metalloprotease</keyword>
<dbReference type="InterPro" id="IPR015995">
    <property type="entry name" value="MlrC_N"/>
</dbReference>
<dbReference type="InterPro" id="IPR009197">
    <property type="entry name" value="MlrC"/>
</dbReference>
<evidence type="ECO:0000259" key="2">
    <source>
        <dbReference type="Pfam" id="PF07171"/>
    </source>
</evidence>
<dbReference type="OrthoDB" id="9782658at2"/>
<evidence type="ECO:0000256" key="1">
    <source>
        <dbReference type="PIRNR" id="PIRNR012702"/>
    </source>
</evidence>
<dbReference type="Pfam" id="PF07171">
    <property type="entry name" value="MlrC_C"/>
    <property type="match status" value="1"/>
</dbReference>
<dbReference type="InterPro" id="IPR010799">
    <property type="entry name" value="MlrC_C"/>
</dbReference>
<protein>
    <recommendedName>
        <fullName evidence="1">Microcystinase C</fullName>
        <shortName evidence="1">MlrC</shortName>
    </recommendedName>
</protein>
<comment type="similarity">
    <text evidence="1">Belongs to the peptidase M81 family.</text>
</comment>
<feature type="domain" description="Microcystin LR degradation protein MlrC C-terminal" evidence="2">
    <location>
        <begin position="303"/>
        <end position="480"/>
    </location>
</feature>
<reference evidence="4" key="1">
    <citation type="submission" date="2016-07" db="EMBL/GenBank/DDBJ databases">
        <title>Microvirga ossetica sp. nov. a new species of rhizobia isolated from root nodules of the legume species Vicia alpestris Steven originated from North Ossetia region in the Caucasus.</title>
        <authorList>
            <person name="Safronova V.I."/>
            <person name="Kuznetsova I.G."/>
            <person name="Sazanova A.L."/>
            <person name="Belimov A."/>
            <person name="Andronov E."/>
            <person name="Osledkin Y.S."/>
            <person name="Onishchuk O.P."/>
            <person name="Kurchak O.N."/>
            <person name="Shaposhnikov A.I."/>
            <person name="Willems A."/>
            <person name="Tikhonovich I.A."/>
        </authorList>
    </citation>
    <scope>NUCLEOTIDE SEQUENCE [LARGE SCALE GENOMIC DNA]</scope>
    <source>
        <strain evidence="4">V5/3M</strain>
        <plasmid evidence="4">unnamed1</plasmid>
    </source>
</reference>
<dbReference type="GO" id="GO:0008237">
    <property type="term" value="F:metallopeptidase activity"/>
    <property type="evidence" value="ECO:0007669"/>
    <property type="project" value="UniProtKB-KW"/>
</dbReference>
<comment type="cofactor">
    <cofactor evidence="1">
        <name>Zn(2+)</name>
        <dbReference type="ChEBI" id="CHEBI:29105"/>
    </cofactor>
    <text evidence="1">Binds 1 zinc ion per subunit.</text>
</comment>
<sequence length="515" mass="55950">MSFRVLSAQIMHESNSFSVRLTSLDRFADLILLHGDEALGALDGTNTEVAGFLDVAREKNWELVHVLSAHANPAGCVTEEAFEEIVKVVEDAARREREGLDGILIAFHGAMVTTHSGDGEGEILERLRAIVGRDIPIAATLDLHANVTRRMCELADILVSYKTYPHIDMRVAGRHAGELLHRTMAREIKPHTLFVRPPMLEDANGGRTDVGPLVAVMERARAYESAPNVLAVSVNGAFPYADIDEIGPTITVTYSGDPEPHRLFAEEMAKAMWDMRHDLVNRFLSPEEAVASALAGDDRPVVIADYADNPGAGGYGDGTNLLRALIAADADACFCPIVDPETASQLQSRRPGETVSIRLGGKVNSSFGGEPLELTGTLLSMFDGSYTCDGPMYAGVRMSFGPTAVVAVGRVQVVVVTEPHQCHDLQQFLAFGIDPRAKRIVAVKSMQHFRAAFEPIASRVVVCDSGALASPDLTKFTFTRVPSPMYPLDPNTPYNSEVFIRSRSSDEPVTVERRA</sequence>
<dbReference type="KEGG" id="moc:BB934_32245"/>
<keyword evidence="1" id="KW-0645">Protease</keyword>
<gene>
    <name evidence="4" type="ORF">BB934_32245</name>
</gene>
<dbReference type="RefSeq" id="WP_099513996.1">
    <property type="nucleotide sequence ID" value="NZ_CP016617.1"/>
</dbReference>
<comment type="function">
    <text evidence="1">Involved in peptidolytic degradation of cyclic heptapeptide hepatotoxin microcystin (MC).</text>
</comment>
<name>A0A1B2ESE1_9HYPH</name>
<dbReference type="GO" id="GO:0006508">
    <property type="term" value="P:proteolysis"/>
    <property type="evidence" value="ECO:0007669"/>
    <property type="project" value="UniProtKB-KW"/>
</dbReference>
<accession>A0A1B2ESE1</accession>
<geneLocation type="plasmid" evidence="4">
    <name>unnamed1</name>
</geneLocation>